<protein>
    <recommendedName>
        <fullName evidence="2">PepSY domain-containing protein</fullName>
    </recommendedName>
</protein>
<feature type="domain" description="PepSY" evidence="2">
    <location>
        <begin position="9"/>
        <end position="89"/>
    </location>
</feature>
<dbReference type="AlphaFoldDB" id="A0A367XEX8"/>
<name>A0A367XEX8_9PROT</name>
<keyword evidence="1" id="KW-0732">Signal</keyword>
<reference evidence="3 4" key="1">
    <citation type="submission" date="2014-07" db="EMBL/GenBank/DDBJ databases">
        <title>Draft genome sequence of Thalassospira profundimaris S25-3-2.</title>
        <authorList>
            <person name="Lai Q."/>
            <person name="Shao Z."/>
        </authorList>
    </citation>
    <scope>NUCLEOTIDE SEQUENCE [LARGE SCALE GENOMIC DNA]</scope>
    <source>
        <strain evidence="3 4">S25-3-2</strain>
    </source>
</reference>
<proteinExistence type="predicted"/>
<evidence type="ECO:0000256" key="1">
    <source>
        <dbReference type="SAM" id="SignalP"/>
    </source>
</evidence>
<dbReference type="Proteomes" id="UP000252517">
    <property type="component" value="Unassembled WGS sequence"/>
</dbReference>
<dbReference type="RefSeq" id="WP_114087609.1">
    <property type="nucleotide sequence ID" value="NZ_JPWH01000004.1"/>
</dbReference>
<evidence type="ECO:0000313" key="4">
    <source>
        <dbReference type="Proteomes" id="UP000252517"/>
    </source>
</evidence>
<feature type="signal peptide" evidence="1">
    <location>
        <begin position="1"/>
        <end position="23"/>
    </location>
</feature>
<dbReference type="OrthoDB" id="7365433at2"/>
<comment type="caution">
    <text evidence="3">The sequence shown here is derived from an EMBL/GenBank/DDBJ whole genome shotgun (WGS) entry which is preliminary data.</text>
</comment>
<gene>
    <name evidence="3" type="ORF">TH25_06810</name>
</gene>
<evidence type="ECO:0000313" key="3">
    <source>
        <dbReference type="EMBL" id="RCK52233.1"/>
    </source>
</evidence>
<feature type="chain" id="PRO_5017008356" description="PepSY domain-containing protein" evidence="1">
    <location>
        <begin position="24"/>
        <end position="92"/>
    </location>
</feature>
<dbReference type="EMBL" id="JPWH01000004">
    <property type="protein sequence ID" value="RCK52233.1"/>
    <property type="molecule type" value="Genomic_DNA"/>
</dbReference>
<dbReference type="Pfam" id="PF13670">
    <property type="entry name" value="PepSY_2"/>
    <property type="match status" value="1"/>
</dbReference>
<sequence length="92" mass="10169">MLKVLAAVVALSTYGFLPTLASAEEISCNAPKDQWQKPEALQTMLEAKGWKVKRIKTEDGCYEVYALDEKGARVETFFDPASLEAVNKKDGD</sequence>
<evidence type="ECO:0000259" key="2">
    <source>
        <dbReference type="Pfam" id="PF13670"/>
    </source>
</evidence>
<organism evidence="3 4">
    <name type="scientific">Thalassospira profundimaris</name>
    <dbReference type="NCBI Taxonomy" id="502049"/>
    <lineage>
        <taxon>Bacteria</taxon>
        <taxon>Pseudomonadati</taxon>
        <taxon>Pseudomonadota</taxon>
        <taxon>Alphaproteobacteria</taxon>
        <taxon>Rhodospirillales</taxon>
        <taxon>Thalassospiraceae</taxon>
        <taxon>Thalassospira</taxon>
    </lineage>
</organism>
<accession>A0A367XEX8</accession>
<dbReference type="InterPro" id="IPR025711">
    <property type="entry name" value="PepSY"/>
</dbReference>